<dbReference type="GO" id="GO:0031201">
    <property type="term" value="C:SNARE complex"/>
    <property type="evidence" value="ECO:0000318"/>
    <property type="project" value="GO_Central"/>
</dbReference>
<dbReference type="GO" id="GO:0048278">
    <property type="term" value="P:vesicle docking"/>
    <property type="evidence" value="ECO:0000318"/>
    <property type="project" value="GO_Central"/>
</dbReference>
<dbReference type="FunFam" id="1.20.5.110:FF:000081">
    <property type="entry name" value="Syntaxin 16"/>
    <property type="match status" value="1"/>
</dbReference>
<dbReference type="PROSITE" id="PS50192">
    <property type="entry name" value="T_SNARE"/>
    <property type="match status" value="1"/>
</dbReference>
<dbReference type="KEGG" id="spu:100889332"/>
<evidence type="ECO:0000256" key="8">
    <source>
        <dbReference type="ARBA" id="ARBA00023034"/>
    </source>
</evidence>
<reference evidence="16" key="2">
    <citation type="submission" date="2021-01" db="UniProtKB">
        <authorList>
            <consortium name="EnsemblMetazoa"/>
        </authorList>
    </citation>
    <scope>IDENTIFICATION</scope>
</reference>
<reference evidence="17" key="1">
    <citation type="submission" date="2015-02" db="EMBL/GenBank/DDBJ databases">
        <title>Genome sequencing for Strongylocentrotus purpuratus.</title>
        <authorList>
            <person name="Murali S."/>
            <person name="Liu Y."/>
            <person name="Vee V."/>
            <person name="English A."/>
            <person name="Wang M."/>
            <person name="Skinner E."/>
            <person name="Han Y."/>
            <person name="Muzny D.M."/>
            <person name="Worley K.C."/>
            <person name="Gibbs R.A."/>
        </authorList>
    </citation>
    <scope>NUCLEOTIDE SEQUENCE</scope>
</reference>
<dbReference type="GO" id="GO:0012505">
    <property type="term" value="C:endomembrane system"/>
    <property type="evidence" value="ECO:0000318"/>
    <property type="project" value="GO_Central"/>
</dbReference>
<protein>
    <recommendedName>
        <fullName evidence="13">Syntaxin-16</fullName>
    </recommendedName>
</protein>
<dbReference type="PROSITE" id="PS00914">
    <property type="entry name" value="SYNTAXIN"/>
    <property type="match status" value="1"/>
</dbReference>
<keyword evidence="5 14" id="KW-0812">Transmembrane</keyword>
<evidence type="ECO:0000256" key="9">
    <source>
        <dbReference type="ARBA" id="ARBA00023054"/>
    </source>
</evidence>
<keyword evidence="7 14" id="KW-1133">Transmembrane helix</keyword>
<evidence type="ECO:0000256" key="1">
    <source>
        <dbReference type="ARBA" id="ARBA00004409"/>
    </source>
</evidence>
<dbReference type="InterPro" id="IPR045242">
    <property type="entry name" value="Syntaxin"/>
</dbReference>
<dbReference type="SMART" id="SM00397">
    <property type="entry name" value="t_SNARE"/>
    <property type="match status" value="1"/>
</dbReference>
<dbReference type="CDD" id="cd15845">
    <property type="entry name" value="SNARE_syntaxin16"/>
    <property type="match status" value="1"/>
</dbReference>
<evidence type="ECO:0000256" key="3">
    <source>
        <dbReference type="ARBA" id="ARBA00022448"/>
    </source>
</evidence>
<sequence length="313" mass="36231">MASRSLTEVFILMRNNAAQNRHIYSDHVHDDRMALVNSISTDPDASVGATKLNIPPEWVNCTEEIQYDITRIQQKVKELSSLHDKYLNRPTLDDNMEEEHAIEIATQEITQMFHRCQRSIQSITAKARLSSRQERKVTQNIVNSLAGSLQDLSITFRKSQSAYLKRLKGREERSKEFFESNINLNSSSAIMIEEDVEDDLLYDRGFTDDQMQAVEENTQVIEQREKEVSHIVQSISDLNEIFRDLANMVVEQGTVLDRIDYNIEKSTVKVEEGLKQLQKAEKYQKKNRKMLVIVILFIIVIILIIIFIATKLR</sequence>
<feature type="transmembrane region" description="Helical" evidence="14">
    <location>
        <begin position="290"/>
        <end position="310"/>
    </location>
</feature>
<dbReference type="GO" id="GO:0006886">
    <property type="term" value="P:intracellular protein transport"/>
    <property type="evidence" value="ECO:0000318"/>
    <property type="project" value="GO_Central"/>
</dbReference>
<dbReference type="InParanoid" id="A0A7M7SU69"/>
<proteinExistence type="inferred from homology"/>
<keyword evidence="9" id="KW-0175">Coiled coil</keyword>
<evidence type="ECO:0000313" key="17">
    <source>
        <dbReference type="Proteomes" id="UP000007110"/>
    </source>
</evidence>
<evidence type="ECO:0000313" key="16">
    <source>
        <dbReference type="EnsemblMetazoa" id="XP_030831503"/>
    </source>
</evidence>
<evidence type="ECO:0000256" key="7">
    <source>
        <dbReference type="ARBA" id="ARBA00022989"/>
    </source>
</evidence>
<dbReference type="OrthoDB" id="10251371at2759"/>
<dbReference type="FunFam" id="1.20.58.70:FF:000002">
    <property type="entry name" value="syntaxin-16 isoform X2"/>
    <property type="match status" value="1"/>
</dbReference>
<evidence type="ECO:0000256" key="5">
    <source>
        <dbReference type="ARBA" id="ARBA00022692"/>
    </source>
</evidence>
<dbReference type="PANTHER" id="PTHR19957:SF83">
    <property type="entry name" value="SYNTAXIN-16"/>
    <property type="match status" value="1"/>
</dbReference>
<keyword evidence="3" id="KW-0813">Transport</keyword>
<dbReference type="GO" id="GO:0005484">
    <property type="term" value="F:SNAP receptor activity"/>
    <property type="evidence" value="ECO:0000318"/>
    <property type="project" value="GO_Central"/>
</dbReference>
<evidence type="ECO:0000256" key="12">
    <source>
        <dbReference type="ARBA" id="ARBA00064026"/>
    </source>
</evidence>
<feature type="domain" description="T-SNARE coiled-coil homology" evidence="15">
    <location>
        <begin position="218"/>
        <end position="280"/>
    </location>
</feature>
<keyword evidence="17" id="KW-1185">Reference proteome</keyword>
<dbReference type="EnsemblMetazoa" id="XM_030975643">
    <property type="protein sequence ID" value="XP_030831503"/>
    <property type="gene ID" value="LOC100889332"/>
</dbReference>
<dbReference type="OMA" id="NRKMCII"/>
<dbReference type="Proteomes" id="UP000007110">
    <property type="component" value="Unassembled WGS sequence"/>
</dbReference>
<comment type="function">
    <text evidence="11">SNARE involved in vesicular transport from the late endosomes to the trans-Golgi network.</text>
</comment>
<dbReference type="GO" id="GO:0000149">
    <property type="term" value="F:SNARE binding"/>
    <property type="evidence" value="ECO:0000318"/>
    <property type="project" value="GO_Central"/>
</dbReference>
<comment type="subcellular location">
    <subcellularLocation>
        <location evidence="1">Golgi apparatus membrane</location>
        <topology evidence="1">Single-pass type IV membrane protein</topology>
    </subcellularLocation>
</comment>
<accession>A0A7M7SU69</accession>
<dbReference type="CTD" id="8675"/>
<name>A0A7M7SU69_STRPU</name>
<keyword evidence="8" id="KW-0333">Golgi apparatus</keyword>
<evidence type="ECO:0000256" key="2">
    <source>
        <dbReference type="ARBA" id="ARBA00009063"/>
    </source>
</evidence>
<dbReference type="Gene3D" id="1.20.58.70">
    <property type="match status" value="1"/>
</dbReference>
<dbReference type="InterPro" id="IPR000727">
    <property type="entry name" value="T_SNARE_dom"/>
</dbReference>
<dbReference type="GO" id="GO:0006906">
    <property type="term" value="P:vesicle fusion"/>
    <property type="evidence" value="ECO:0000318"/>
    <property type="project" value="GO_Central"/>
</dbReference>
<dbReference type="GO" id="GO:0000139">
    <property type="term" value="C:Golgi membrane"/>
    <property type="evidence" value="ECO:0007669"/>
    <property type="project" value="UniProtKB-SubCell"/>
</dbReference>
<evidence type="ECO:0000256" key="13">
    <source>
        <dbReference type="ARBA" id="ARBA00069803"/>
    </source>
</evidence>
<keyword evidence="4" id="KW-0597">Phosphoprotein</keyword>
<keyword evidence="10 14" id="KW-0472">Membrane</keyword>
<evidence type="ECO:0000256" key="6">
    <source>
        <dbReference type="ARBA" id="ARBA00022927"/>
    </source>
</evidence>
<dbReference type="RefSeq" id="XP_030831503.1">
    <property type="nucleotide sequence ID" value="XM_030975643.1"/>
</dbReference>
<dbReference type="AlphaFoldDB" id="A0A7M7SU69"/>
<comment type="subunit">
    <text evidence="12">Interacts with GCC2. Interacts with BAIAP3; this interaction is increased in the presence of calcium.</text>
</comment>
<dbReference type="SUPFAM" id="SSF47661">
    <property type="entry name" value="t-snare proteins"/>
    <property type="match status" value="1"/>
</dbReference>
<evidence type="ECO:0000256" key="10">
    <source>
        <dbReference type="ARBA" id="ARBA00023136"/>
    </source>
</evidence>
<evidence type="ECO:0000256" key="11">
    <source>
        <dbReference type="ARBA" id="ARBA00037772"/>
    </source>
</evidence>
<comment type="similarity">
    <text evidence="2">Belongs to the syntaxin family.</text>
</comment>
<organism evidence="16 17">
    <name type="scientific">Strongylocentrotus purpuratus</name>
    <name type="common">Purple sea urchin</name>
    <dbReference type="NCBI Taxonomy" id="7668"/>
    <lineage>
        <taxon>Eukaryota</taxon>
        <taxon>Metazoa</taxon>
        <taxon>Echinodermata</taxon>
        <taxon>Eleutherozoa</taxon>
        <taxon>Echinozoa</taxon>
        <taxon>Echinoidea</taxon>
        <taxon>Euechinoidea</taxon>
        <taxon>Echinacea</taxon>
        <taxon>Camarodonta</taxon>
        <taxon>Echinidea</taxon>
        <taxon>Strongylocentrotidae</taxon>
        <taxon>Strongylocentrotus</taxon>
    </lineage>
</organism>
<dbReference type="InterPro" id="IPR010989">
    <property type="entry name" value="SNARE"/>
</dbReference>
<dbReference type="PANTHER" id="PTHR19957">
    <property type="entry name" value="SYNTAXIN"/>
    <property type="match status" value="1"/>
</dbReference>
<evidence type="ECO:0000256" key="14">
    <source>
        <dbReference type="SAM" id="Phobius"/>
    </source>
</evidence>
<evidence type="ECO:0000259" key="15">
    <source>
        <dbReference type="PROSITE" id="PS50192"/>
    </source>
</evidence>
<evidence type="ECO:0000256" key="4">
    <source>
        <dbReference type="ARBA" id="ARBA00022553"/>
    </source>
</evidence>
<dbReference type="GeneID" id="100889332"/>
<dbReference type="InterPro" id="IPR006012">
    <property type="entry name" value="Syntaxin/epimorphin_CS"/>
</dbReference>
<dbReference type="Pfam" id="PF05739">
    <property type="entry name" value="SNARE"/>
    <property type="match status" value="1"/>
</dbReference>
<keyword evidence="6" id="KW-0653">Protein transport</keyword>